<dbReference type="RefSeq" id="WP_248950799.1">
    <property type="nucleotide sequence ID" value="NZ_JAKILB010000008.1"/>
</dbReference>
<dbReference type="InterPro" id="IPR048020">
    <property type="entry name" value="Transpos_IS3"/>
</dbReference>
<dbReference type="InterPro" id="IPR001584">
    <property type="entry name" value="Integrase_cat-core"/>
</dbReference>
<dbReference type="SUPFAM" id="SSF46689">
    <property type="entry name" value="Homeodomain-like"/>
    <property type="match status" value="1"/>
</dbReference>
<dbReference type="SUPFAM" id="SSF53098">
    <property type="entry name" value="Ribonuclease H-like"/>
    <property type="match status" value="1"/>
</dbReference>
<feature type="domain" description="Integrase catalytic" evidence="1">
    <location>
        <begin position="240"/>
        <end position="401"/>
    </location>
</feature>
<dbReference type="InterPro" id="IPR036397">
    <property type="entry name" value="RNaseH_sf"/>
</dbReference>
<organism evidence="2 3">
    <name type="scientific">Shewanella pneumatophori</name>
    <dbReference type="NCBI Taxonomy" id="314092"/>
    <lineage>
        <taxon>Bacteria</taxon>
        <taxon>Pseudomonadati</taxon>
        <taxon>Pseudomonadota</taxon>
        <taxon>Gammaproteobacteria</taxon>
        <taxon>Alteromonadales</taxon>
        <taxon>Shewanellaceae</taxon>
        <taxon>Shewanella</taxon>
    </lineage>
</organism>
<name>A0A9X2CIQ8_9GAMM</name>
<dbReference type="InterPro" id="IPR012337">
    <property type="entry name" value="RNaseH-like_sf"/>
</dbReference>
<dbReference type="PANTHER" id="PTHR46889">
    <property type="entry name" value="TRANSPOSASE INSF FOR INSERTION SEQUENCE IS3B-RELATED"/>
    <property type="match status" value="1"/>
</dbReference>
<dbReference type="GO" id="GO:0003676">
    <property type="term" value="F:nucleic acid binding"/>
    <property type="evidence" value="ECO:0007669"/>
    <property type="project" value="InterPro"/>
</dbReference>
<dbReference type="Pfam" id="PF00665">
    <property type="entry name" value="rve"/>
    <property type="match status" value="1"/>
</dbReference>
<evidence type="ECO:0000313" key="2">
    <source>
        <dbReference type="EMBL" id="MCL1139699.1"/>
    </source>
</evidence>
<dbReference type="AlphaFoldDB" id="A0A9X2CIQ8"/>
<keyword evidence="3" id="KW-1185">Reference proteome</keyword>
<dbReference type="InterPro" id="IPR009057">
    <property type="entry name" value="Homeodomain-like_sf"/>
</dbReference>
<reference evidence="2" key="1">
    <citation type="submission" date="2022-01" db="EMBL/GenBank/DDBJ databases">
        <title>Whole genome-based taxonomy of the Shewanellaceae.</title>
        <authorList>
            <person name="Martin-Rodriguez A.J."/>
        </authorList>
    </citation>
    <scope>NUCLEOTIDE SEQUENCE</scope>
    <source>
        <strain evidence="2">KCTC 23973</strain>
    </source>
</reference>
<dbReference type="PROSITE" id="PS50994">
    <property type="entry name" value="INTEGRASE"/>
    <property type="match status" value="1"/>
</dbReference>
<dbReference type="NCBIfam" id="NF033516">
    <property type="entry name" value="transpos_IS3"/>
    <property type="match status" value="1"/>
</dbReference>
<dbReference type="InterPro" id="IPR050900">
    <property type="entry name" value="Transposase_IS3/IS150/IS904"/>
</dbReference>
<proteinExistence type="predicted"/>
<protein>
    <submittedName>
        <fullName evidence="2">IS3 family transposase</fullName>
    </submittedName>
</protein>
<evidence type="ECO:0000313" key="3">
    <source>
        <dbReference type="Proteomes" id="UP001139293"/>
    </source>
</evidence>
<dbReference type="EMBL" id="JAKILB010000008">
    <property type="protein sequence ID" value="MCL1139699.1"/>
    <property type="molecule type" value="Genomic_DNA"/>
</dbReference>
<dbReference type="Proteomes" id="UP001139293">
    <property type="component" value="Unassembled WGS sequence"/>
</dbReference>
<evidence type="ECO:0000259" key="1">
    <source>
        <dbReference type="PROSITE" id="PS50994"/>
    </source>
</evidence>
<dbReference type="Gene3D" id="3.30.420.10">
    <property type="entry name" value="Ribonuclease H-like superfamily/Ribonuclease H"/>
    <property type="match status" value="1"/>
</dbReference>
<sequence length="401" mass="46553">MKSISKRTQKDYSLAFKLAVVDQVEKGEMTYAQAQNHYGIQGCSTVLVWLRKHGRLDWSNGTPRFLSKGRTMTKVKTELTPEQRIKALEKELEDTKIKAEFFEAVVNVLEKDYGVRMGKKAQRKIVQEKAILKLSVARACRYLGISRQAYYQQCQRHSRQILFEESVIEFVQFERMIQPRIGARKLKYLMQNCELNIGRDRLFKLLRGHRLLVPTRRAYHKTTNSHHRFHCHPNLVKSGLNVTKAEQLWVADITYLPTHSGETYVSLVTDAYSRKIVGYQVDDNMKTSSVKQAFRQALRNRQSSGHLVHHSDRGIQYCSAEYQALHHRHGVTCSMTDGYDCYQNALAERINGILKNEYLISKPNDLTDAKRMVAESVAIYNQRRPHMALKYKTLDEVHRAF</sequence>
<gene>
    <name evidence="2" type="ORF">L2740_14210</name>
</gene>
<accession>A0A9X2CIQ8</accession>
<dbReference type="PANTHER" id="PTHR46889:SF5">
    <property type="entry name" value="INTEGRASE PROTEIN"/>
    <property type="match status" value="1"/>
</dbReference>
<comment type="caution">
    <text evidence="2">The sequence shown here is derived from an EMBL/GenBank/DDBJ whole genome shotgun (WGS) entry which is preliminary data.</text>
</comment>
<dbReference type="GO" id="GO:0015074">
    <property type="term" value="P:DNA integration"/>
    <property type="evidence" value="ECO:0007669"/>
    <property type="project" value="InterPro"/>
</dbReference>